<keyword evidence="2" id="KW-0479">Metal-binding</keyword>
<feature type="region of interest" description="Disordered" evidence="8">
    <location>
        <begin position="380"/>
        <end position="399"/>
    </location>
</feature>
<dbReference type="PANTHER" id="PTHR13184:SF5">
    <property type="entry name" value="METHYLTRANSFERASE-LIKE PROTEIN 17, MITOCHONDRIAL"/>
    <property type="match status" value="1"/>
</dbReference>
<evidence type="ECO:0000256" key="8">
    <source>
        <dbReference type="SAM" id="MobiDB-lite"/>
    </source>
</evidence>
<evidence type="ECO:0000313" key="9">
    <source>
        <dbReference type="EMBL" id="KAF2675167.1"/>
    </source>
</evidence>
<evidence type="ECO:0000256" key="2">
    <source>
        <dbReference type="ARBA" id="ARBA00022723"/>
    </source>
</evidence>
<dbReference type="GO" id="GO:0008168">
    <property type="term" value="F:methyltransferase activity"/>
    <property type="evidence" value="ECO:0007669"/>
    <property type="project" value="InterPro"/>
</dbReference>
<proteinExistence type="predicted"/>
<evidence type="ECO:0000256" key="7">
    <source>
        <dbReference type="ARBA" id="ARBA00045681"/>
    </source>
</evidence>
<accession>A0A6A6UUP9</accession>
<dbReference type="Pfam" id="PF09243">
    <property type="entry name" value="Rsm22"/>
    <property type="match status" value="3"/>
</dbReference>
<feature type="region of interest" description="Disordered" evidence="8">
    <location>
        <begin position="1"/>
        <end position="39"/>
    </location>
</feature>
<evidence type="ECO:0008006" key="11">
    <source>
        <dbReference type="Google" id="ProtNLM"/>
    </source>
</evidence>
<dbReference type="PANTHER" id="PTHR13184">
    <property type="entry name" value="37S RIBOSOMAL PROTEIN S22"/>
    <property type="match status" value="1"/>
</dbReference>
<protein>
    <recommendedName>
        <fullName evidence="11">Rsm22-domain-containing protein</fullName>
    </recommendedName>
</protein>
<keyword evidence="6" id="KW-0496">Mitochondrion</keyword>
<organism evidence="9 10">
    <name type="scientific">Microthyrium microscopicum</name>
    <dbReference type="NCBI Taxonomy" id="703497"/>
    <lineage>
        <taxon>Eukaryota</taxon>
        <taxon>Fungi</taxon>
        <taxon>Dikarya</taxon>
        <taxon>Ascomycota</taxon>
        <taxon>Pezizomycotina</taxon>
        <taxon>Dothideomycetes</taxon>
        <taxon>Dothideomycetes incertae sedis</taxon>
        <taxon>Microthyriales</taxon>
        <taxon>Microthyriaceae</taxon>
        <taxon>Microthyrium</taxon>
    </lineage>
</organism>
<dbReference type="GO" id="GO:0005763">
    <property type="term" value="C:mitochondrial small ribosomal subunit"/>
    <property type="evidence" value="ECO:0007669"/>
    <property type="project" value="TreeGrafter"/>
</dbReference>
<evidence type="ECO:0000256" key="3">
    <source>
        <dbReference type="ARBA" id="ARBA00022946"/>
    </source>
</evidence>
<dbReference type="GO" id="GO:0046872">
    <property type="term" value="F:metal ion binding"/>
    <property type="evidence" value="ECO:0007669"/>
    <property type="project" value="UniProtKB-KW"/>
</dbReference>
<name>A0A6A6UUP9_9PEZI</name>
<feature type="region of interest" description="Disordered" evidence="8">
    <location>
        <begin position="506"/>
        <end position="526"/>
    </location>
</feature>
<dbReference type="Proteomes" id="UP000799302">
    <property type="component" value="Unassembled WGS sequence"/>
</dbReference>
<evidence type="ECO:0000313" key="10">
    <source>
        <dbReference type="Proteomes" id="UP000799302"/>
    </source>
</evidence>
<evidence type="ECO:0000256" key="4">
    <source>
        <dbReference type="ARBA" id="ARBA00023004"/>
    </source>
</evidence>
<dbReference type="GO" id="GO:0006412">
    <property type="term" value="P:translation"/>
    <property type="evidence" value="ECO:0007669"/>
    <property type="project" value="InterPro"/>
</dbReference>
<evidence type="ECO:0000256" key="1">
    <source>
        <dbReference type="ARBA" id="ARBA00004173"/>
    </source>
</evidence>
<keyword evidence="3" id="KW-0809">Transit peptide</keyword>
<dbReference type="GO" id="GO:0051536">
    <property type="term" value="F:iron-sulfur cluster binding"/>
    <property type="evidence" value="ECO:0007669"/>
    <property type="project" value="UniProtKB-KW"/>
</dbReference>
<keyword evidence="4" id="KW-0408">Iron</keyword>
<reference evidence="9" key="1">
    <citation type="journal article" date="2020" name="Stud. Mycol.">
        <title>101 Dothideomycetes genomes: a test case for predicting lifestyles and emergence of pathogens.</title>
        <authorList>
            <person name="Haridas S."/>
            <person name="Albert R."/>
            <person name="Binder M."/>
            <person name="Bloem J."/>
            <person name="Labutti K."/>
            <person name="Salamov A."/>
            <person name="Andreopoulos B."/>
            <person name="Baker S."/>
            <person name="Barry K."/>
            <person name="Bills G."/>
            <person name="Bluhm B."/>
            <person name="Cannon C."/>
            <person name="Castanera R."/>
            <person name="Culley D."/>
            <person name="Daum C."/>
            <person name="Ezra D."/>
            <person name="Gonzalez J."/>
            <person name="Henrissat B."/>
            <person name="Kuo A."/>
            <person name="Liang C."/>
            <person name="Lipzen A."/>
            <person name="Lutzoni F."/>
            <person name="Magnuson J."/>
            <person name="Mondo S."/>
            <person name="Nolan M."/>
            <person name="Ohm R."/>
            <person name="Pangilinan J."/>
            <person name="Park H.-J."/>
            <person name="Ramirez L."/>
            <person name="Alfaro M."/>
            <person name="Sun H."/>
            <person name="Tritt A."/>
            <person name="Yoshinaga Y."/>
            <person name="Zwiers L.-H."/>
            <person name="Turgeon B."/>
            <person name="Goodwin S."/>
            <person name="Spatafora J."/>
            <person name="Crous P."/>
            <person name="Grigoriev I."/>
        </authorList>
    </citation>
    <scope>NUCLEOTIDE SEQUENCE</scope>
    <source>
        <strain evidence="9">CBS 115976</strain>
    </source>
</reference>
<feature type="compositionally biased region" description="Basic and acidic residues" evidence="8">
    <location>
        <begin position="28"/>
        <end position="39"/>
    </location>
</feature>
<comment type="subcellular location">
    <subcellularLocation>
        <location evidence="1">Mitochondrion</location>
    </subcellularLocation>
</comment>
<comment type="function">
    <text evidence="7">Mitochondrial ribosome (mitoribosome) assembly factor. Binds at the interface of the head and body domains of the mitochondrial small ribosomal subunit (mt-SSU), occluding the mRNA channel and preventing compaction of the head domain towards the body. Probable inactive methyltransferase: retains the characteristic folding and ability to bind S-adenosyl-L-methionine, but it probably lost its methyltransferase activity.</text>
</comment>
<feature type="compositionally biased region" description="Basic and acidic residues" evidence="8">
    <location>
        <begin position="380"/>
        <end position="395"/>
    </location>
</feature>
<dbReference type="GO" id="GO:0003735">
    <property type="term" value="F:structural constituent of ribosome"/>
    <property type="evidence" value="ECO:0007669"/>
    <property type="project" value="TreeGrafter"/>
</dbReference>
<sequence>MVFYKRHYGDPLPPTPEKPEEEETNEDIQERGKDGSWQAIRDRLGESGIEYELVEAKEIISEENEELVDEEDADALERRREDEGQDIFIRDPDYVRTHPYTLAARFGTTPSSIQMPQKEFVKPITELLSTAGTTRQLTLAVERVFGGVGLPYSPSTPARSRTMEQQPVALSARQTKMTEAEANAFLVGMYPQAYASITSALVEVRKRLGSEWLRGLLRKTGGPLVLDAGSGGAGVLAWREILKAEWETMQEEEKSPVEDLLEGETDGAKKPAPLGRAVVVTGAEPIRQRASRLLDSTTFIPRLPDLVPKEQPEGKPPRKQYDLILAPYSIWRLTRDAERRYLVQTFWSLLNPNGGILVLLEKGIPRGFEAIADAREHLLKQTGSDKKPNKKEKEKHQKKAKITWEDELVKEPGMIVAPCTNHTTCPLYTESGQAKGRKDWCHFKQRYIRPAYLQSVLGARRRNYDDVEFSYIAVRRGIDVRRDELITGDKATDQAFAGYVESMEDNVEDDKASKAPQKPAPHPLSLPRLILPPLKRKGHIVLDMCTPSGTYERWLVSKKNGKQAYRDARKSKWGDLWALGGKSRELRRIRPGEVPKRNRKNRGRNKREMLSALKEAGIIQEEDDV</sequence>
<evidence type="ECO:0000256" key="5">
    <source>
        <dbReference type="ARBA" id="ARBA00023014"/>
    </source>
</evidence>
<keyword evidence="5" id="KW-0411">Iron-sulfur</keyword>
<keyword evidence="10" id="KW-1185">Reference proteome</keyword>
<dbReference type="EMBL" id="MU004230">
    <property type="protein sequence ID" value="KAF2675167.1"/>
    <property type="molecule type" value="Genomic_DNA"/>
</dbReference>
<feature type="region of interest" description="Disordered" evidence="8">
    <location>
        <begin position="592"/>
        <end position="612"/>
    </location>
</feature>
<dbReference type="AlphaFoldDB" id="A0A6A6UUP9"/>
<dbReference type="OrthoDB" id="421327at2759"/>
<gene>
    <name evidence="9" type="ORF">BT63DRAFT_365858</name>
</gene>
<dbReference type="InterPro" id="IPR015324">
    <property type="entry name" value="Ribosomal_Rsm22-like"/>
</dbReference>
<dbReference type="InterPro" id="IPR052571">
    <property type="entry name" value="Mt_RNA_Methyltransferase"/>
</dbReference>
<evidence type="ECO:0000256" key="6">
    <source>
        <dbReference type="ARBA" id="ARBA00023128"/>
    </source>
</evidence>